<dbReference type="GO" id="GO:0003677">
    <property type="term" value="F:DNA binding"/>
    <property type="evidence" value="ECO:0007669"/>
    <property type="project" value="UniProtKB-KW"/>
</dbReference>
<keyword evidence="4" id="KW-1185">Reference proteome</keyword>
<dbReference type="EMBL" id="JACIEZ010000014">
    <property type="protein sequence ID" value="MBB4067040.1"/>
    <property type="molecule type" value="Genomic_DNA"/>
</dbReference>
<keyword evidence="1" id="KW-0238">DNA-binding</keyword>
<reference evidence="3 4" key="1">
    <citation type="submission" date="2020-08" db="EMBL/GenBank/DDBJ databases">
        <title>Genomic Encyclopedia of Type Strains, Phase IV (KMG-IV): sequencing the most valuable type-strain genomes for metagenomic binning, comparative biology and taxonomic classification.</title>
        <authorList>
            <person name="Goeker M."/>
        </authorList>
    </citation>
    <scope>NUCLEOTIDE SEQUENCE [LARGE SCALE GENOMIC DNA]</scope>
    <source>
        <strain evidence="3 4">DSM 29853</strain>
    </source>
</reference>
<proteinExistence type="predicted"/>
<dbReference type="InterPro" id="IPR010998">
    <property type="entry name" value="Integrase_recombinase_N"/>
</dbReference>
<dbReference type="Pfam" id="PF02899">
    <property type="entry name" value="Phage_int_SAM_1"/>
    <property type="match status" value="1"/>
</dbReference>
<evidence type="ECO:0000256" key="1">
    <source>
        <dbReference type="ARBA" id="ARBA00023125"/>
    </source>
</evidence>
<gene>
    <name evidence="3" type="ORF">GGR23_004268</name>
</gene>
<dbReference type="GO" id="GO:0015074">
    <property type="term" value="P:DNA integration"/>
    <property type="evidence" value="ECO:0007669"/>
    <property type="project" value="InterPro"/>
</dbReference>
<evidence type="ECO:0000313" key="4">
    <source>
        <dbReference type="Proteomes" id="UP000528286"/>
    </source>
</evidence>
<dbReference type="InterPro" id="IPR004107">
    <property type="entry name" value="Integrase_SAM-like_N"/>
</dbReference>
<comment type="caution">
    <text evidence="3">The sequence shown here is derived from an EMBL/GenBank/DDBJ whole genome shotgun (WGS) entry which is preliminary data.</text>
</comment>
<organism evidence="3 4">
    <name type="scientific">Gellertiella hungarica</name>
    <dbReference type="NCBI Taxonomy" id="1572859"/>
    <lineage>
        <taxon>Bacteria</taxon>
        <taxon>Pseudomonadati</taxon>
        <taxon>Pseudomonadota</taxon>
        <taxon>Alphaproteobacteria</taxon>
        <taxon>Hyphomicrobiales</taxon>
        <taxon>Rhizobiaceae</taxon>
        <taxon>Gellertiella</taxon>
    </lineage>
</organism>
<dbReference type="Proteomes" id="UP000528286">
    <property type="component" value="Unassembled WGS sequence"/>
</dbReference>
<evidence type="ECO:0000313" key="3">
    <source>
        <dbReference type="EMBL" id="MBB4067040.1"/>
    </source>
</evidence>
<name>A0A7W6NLZ2_9HYPH</name>
<dbReference type="SUPFAM" id="SSF47823">
    <property type="entry name" value="lambda integrase-like, N-terminal domain"/>
    <property type="match status" value="1"/>
</dbReference>
<accession>A0A7W6NLZ2</accession>
<feature type="domain" description="Integrase SAM-like N-terminal" evidence="2">
    <location>
        <begin position="39"/>
        <end position="125"/>
    </location>
</feature>
<protein>
    <submittedName>
        <fullName evidence="3">Integrase</fullName>
    </submittedName>
</protein>
<dbReference type="RefSeq" id="WP_343066711.1">
    <property type="nucleotide sequence ID" value="NZ_JACIEZ010000014.1"/>
</dbReference>
<evidence type="ECO:0000259" key="2">
    <source>
        <dbReference type="Pfam" id="PF02899"/>
    </source>
</evidence>
<sequence>MDNVTTVSDITIQERRSADGLDAHVPMILRDGKLYDPDLDRFFLDLPLNGVRSRHSLRAYGYDVLVWVRFLSEACGKTVWQADRHDVLAYHRVRRRAEAGQRISASSWNRAVACLDRLYRWGARERLIAEAPFSHRSVWRQGHGGRRAQIAARNEAYEPAARRADVSFVTLEDYRIFRDVGLRGHLPEGGPRPGARDRNGIRNALFADLLVTTGLRLEEASFLFASDLAVSDHQTDR</sequence>
<dbReference type="Gene3D" id="1.10.150.130">
    <property type="match status" value="1"/>
</dbReference>
<dbReference type="AlphaFoldDB" id="A0A7W6NLZ2"/>